<feature type="compositionally biased region" description="Polar residues" evidence="4">
    <location>
        <begin position="358"/>
        <end position="384"/>
    </location>
</feature>
<feature type="compositionally biased region" description="Polar residues" evidence="4">
    <location>
        <begin position="1147"/>
        <end position="1161"/>
    </location>
</feature>
<accession>A0ABN8LYK1</accession>
<feature type="region of interest" description="Disordered" evidence="4">
    <location>
        <begin position="288"/>
        <end position="434"/>
    </location>
</feature>
<feature type="domain" description="Mab-21-like nucleotidyltransferase" evidence="5">
    <location>
        <begin position="1234"/>
        <end position="1300"/>
    </location>
</feature>
<dbReference type="Gene3D" id="1.10.1410.40">
    <property type="match status" value="2"/>
</dbReference>
<proteinExistence type="inferred from homology"/>
<evidence type="ECO:0000256" key="3">
    <source>
        <dbReference type="ARBA" id="ARBA00022840"/>
    </source>
</evidence>
<feature type="compositionally biased region" description="Polar residues" evidence="4">
    <location>
        <begin position="313"/>
        <end position="327"/>
    </location>
</feature>
<dbReference type="EMBL" id="CALNXI010000161">
    <property type="protein sequence ID" value="CAH3020841.1"/>
    <property type="molecule type" value="Genomic_DNA"/>
</dbReference>
<comment type="similarity">
    <text evidence="2">Belongs to the mab-21 family.</text>
</comment>
<feature type="region of interest" description="Disordered" evidence="4">
    <location>
        <begin position="1122"/>
        <end position="1191"/>
    </location>
</feature>
<evidence type="ECO:0000259" key="6">
    <source>
        <dbReference type="Pfam" id="PF20266"/>
    </source>
</evidence>
<dbReference type="SMART" id="SM01265">
    <property type="entry name" value="Mab-21"/>
    <property type="match status" value="2"/>
</dbReference>
<comment type="cofactor">
    <cofactor evidence="1">
        <name>Mg(2+)</name>
        <dbReference type="ChEBI" id="CHEBI:18420"/>
    </cofactor>
</comment>
<feature type="compositionally biased region" description="Polar residues" evidence="4">
    <location>
        <begin position="1122"/>
        <end position="1133"/>
    </location>
</feature>
<organism evidence="7 8">
    <name type="scientific">Porites evermanni</name>
    <dbReference type="NCBI Taxonomy" id="104178"/>
    <lineage>
        <taxon>Eukaryota</taxon>
        <taxon>Metazoa</taxon>
        <taxon>Cnidaria</taxon>
        <taxon>Anthozoa</taxon>
        <taxon>Hexacorallia</taxon>
        <taxon>Scleractinia</taxon>
        <taxon>Fungiina</taxon>
        <taxon>Poritidae</taxon>
        <taxon>Porites</taxon>
    </lineage>
</organism>
<feature type="compositionally biased region" description="Basic and acidic residues" evidence="4">
    <location>
        <begin position="301"/>
        <end position="312"/>
    </location>
</feature>
<feature type="non-terminal residue" evidence="7">
    <location>
        <position position="1493"/>
    </location>
</feature>
<feature type="compositionally biased region" description="Polar residues" evidence="4">
    <location>
        <begin position="338"/>
        <end position="350"/>
    </location>
</feature>
<keyword evidence="3" id="KW-0547">Nucleotide-binding</keyword>
<gene>
    <name evidence="7" type="ORF">PEVE_00008944</name>
</gene>
<feature type="domain" description="Mab-21-like HhH/H2TH-like" evidence="6">
    <location>
        <begin position="552"/>
        <end position="648"/>
    </location>
</feature>
<feature type="compositionally biased region" description="Basic and acidic residues" evidence="4">
    <location>
        <begin position="1135"/>
        <end position="1146"/>
    </location>
</feature>
<dbReference type="PANTHER" id="PTHR10656:SF69">
    <property type="entry name" value="MAB-21-LIKE HHH_H2TH-LIKE DOMAIN-CONTAINING PROTEIN"/>
    <property type="match status" value="1"/>
</dbReference>
<protein>
    <submittedName>
        <fullName evidence="7">Uncharacterized protein</fullName>
    </submittedName>
</protein>
<evidence type="ECO:0000256" key="4">
    <source>
        <dbReference type="SAM" id="MobiDB-lite"/>
    </source>
</evidence>
<reference evidence="7 8" key="1">
    <citation type="submission" date="2022-05" db="EMBL/GenBank/DDBJ databases">
        <authorList>
            <consortium name="Genoscope - CEA"/>
            <person name="William W."/>
        </authorList>
    </citation>
    <scope>NUCLEOTIDE SEQUENCE [LARGE SCALE GENOMIC DNA]</scope>
</reference>
<keyword evidence="3" id="KW-0067">ATP-binding</keyword>
<dbReference type="Pfam" id="PF03281">
    <property type="entry name" value="Mab-21"/>
    <property type="match status" value="2"/>
</dbReference>
<feature type="compositionally biased region" description="Polar residues" evidence="4">
    <location>
        <begin position="288"/>
        <end position="299"/>
    </location>
</feature>
<evidence type="ECO:0000313" key="7">
    <source>
        <dbReference type="EMBL" id="CAH3020841.1"/>
    </source>
</evidence>
<dbReference type="Pfam" id="PF20266">
    <property type="entry name" value="Mab-21_C"/>
    <property type="match status" value="1"/>
</dbReference>
<feature type="compositionally biased region" description="Basic and acidic residues" evidence="4">
    <location>
        <begin position="389"/>
        <end position="402"/>
    </location>
</feature>
<dbReference type="InterPro" id="IPR046906">
    <property type="entry name" value="Mab-21_HhH/H2TH-like"/>
</dbReference>
<sequence length="1493" mass="167920">MATAREDAKTQELNLIFKSLGERGNEGDIWKEFTENTLCYLLQKMPEFISKAFPNKSIGVMFRLYGSAVEDLKSLATDDIGDLDIVIIPKSEDLFIHDEMIEYLPQHPLHVRIKGRNHPLLQSCLVEDTPYVATSAIKNFHPAIYGTSASHMINHLTRGIQIGSRENWGQVVGEWKKKEDGPALQVKGSQSFGPISGEMKRMNNPQNLINCDPAEWDWFAQFLTNASGFEYSREHAEILGEFMTFANDIQMSWHERGLLNQPQALPGFVQELISSERVKQLRERVVTIQQSSHNQNESELSGEHLAEAEQHSNDQSVTPGSCHGNETGSKKDKVLQEASLSTSESFLTPKNSRDSHNTAENLGTTLSQSTMRELSESPYQSAQHTMPKKVSETGVNEKKEQGQNEDGTDESESESINTAKPPFAEKGEPSYSDFKSVSGEKNILLEHIFRPFSQESKAPWKKTDAKDGKKATIAGGADLVPALRCPGWPRVAKDWIKRKRKWPSPDVIDKVVQEGFHLVVKPPKDGGNPKCDFRIAFNHAEYLLSQAMNDIQRDCYRCLKKFHRAFLKDPKGLVTFHLKNLLLQTIEETGAELWIESNRVECVMKLFGNLLQALTKKELPHFFVRSYNLFSEDYIDDPEILDVLARKVEKIMENPMQSAKQLIQKEASAVQAPMEEKGILSNGLAVKTASKADGFDGHMVLPSTLKRDDTRPVSSSSRRSYRFHDLKDAYLASSQELTAMAFNADDLTIESLDPLTRSLVGDLKEMIKTHNLNAAEFRRMFEAIWGAIYWKVWLNPEPNMRLRMLDAIQGVVETWKYIMKQDDFAPENVEALAERLLNPDPEADPFDLTNLWPAGIGTQLLTRFFNSLTPSSADETKEIPEFISKAIPNESIGVMFRLYGSAIEDLKSLATDDIGDLDIVIIPKSEDLFIHDEMIEYLPQHPLHVRIKGRDHPLLQSCLVEDTPYVATSAIKNFHAAIYGTSAPHMINHLTRGIQIASRENWGQVVGELKNKEDGPALQLKGSQSFGPISGEMKRVNNPQNLVNCDPAEWDWFAQFLTNANGFEYSREHAEILGEFMTFANDIQMSWHERGLLGQPQALPGFVQELISSERVKQLRERVVTIQQSSHNQNESELSGEHLAEAEQHSNDQSVTPGSCQGNETGSKKDKSGSESINIEKPPFAEKGEPSYSDFKSVSGEKNILLEHILGPFSQESKAPWKETDAKDGKKATIAGGVDLVPALRCPGWPRVAEDWIKRKRKWPSPDVIDKVFQEGFHLVVKPPKDGGNPKCDFRIAFNHAEYLLSQAMNDIQRDCYRCLKKFHRAFLKDPKGLVTFHLKNLLLQTIEETGAELEDYIDDPEILDVLARKVEKIMENPMQSAKQLIQKEASAVQAPMEEKGILSNGLAVKTASKADGFDGHMVLPSTLKRDDTRPVSSSSRRSYRFHDLKDAYLASSQELTAMAFNADDLTIESLDPLTRSLVGDLKEMIKTHNLNA</sequence>
<evidence type="ECO:0000313" key="8">
    <source>
        <dbReference type="Proteomes" id="UP001159427"/>
    </source>
</evidence>
<dbReference type="PANTHER" id="PTHR10656">
    <property type="entry name" value="CELL FATE DETERMINING PROTEIN MAB21-RELATED"/>
    <property type="match status" value="1"/>
</dbReference>
<name>A0ABN8LYK1_9CNID</name>
<dbReference type="InterPro" id="IPR046903">
    <property type="entry name" value="Mab-21-like_nuc_Trfase"/>
</dbReference>
<keyword evidence="8" id="KW-1185">Reference proteome</keyword>
<dbReference type="InterPro" id="IPR024810">
    <property type="entry name" value="MAB21L/cGLR"/>
</dbReference>
<evidence type="ECO:0000259" key="5">
    <source>
        <dbReference type="Pfam" id="PF03281"/>
    </source>
</evidence>
<evidence type="ECO:0000256" key="1">
    <source>
        <dbReference type="ARBA" id="ARBA00001946"/>
    </source>
</evidence>
<feature type="domain" description="Mab-21-like nucleotidyltransferase" evidence="5">
    <location>
        <begin position="478"/>
        <end position="543"/>
    </location>
</feature>
<dbReference type="Proteomes" id="UP001159427">
    <property type="component" value="Unassembled WGS sequence"/>
</dbReference>
<comment type="caution">
    <text evidence="7">The sequence shown here is derived from an EMBL/GenBank/DDBJ whole genome shotgun (WGS) entry which is preliminary data.</text>
</comment>
<evidence type="ECO:0000256" key="2">
    <source>
        <dbReference type="ARBA" id="ARBA00008307"/>
    </source>
</evidence>